<keyword evidence="2" id="KW-1185">Reference proteome</keyword>
<evidence type="ECO:0000313" key="2">
    <source>
        <dbReference type="Proteomes" id="UP001431783"/>
    </source>
</evidence>
<name>A0AAW1UUM4_9CUCU</name>
<gene>
    <name evidence="1" type="ORF">WA026_020589</name>
</gene>
<sequence length="228" mass="26845">MFETILKNRIEDLVECKIGKQMAMFRYRRGWPINDCLAYISAFIYKSFANQKYAIVICLDIENAYNNVGLQVIGKNLSDVNVPSYIGVLCYQYSKKVTFTLQAKQLVTLLDERFLVTDRKEFGHLWFNNTISPTFKALVDYQDNRKWIFQDTKLPFYFLDAEERISRINVFNSGLPKYSVLNNVEFHQYLVTNFPQYTAFFTEASVSRCPSGEAKRKTHYGQYRYNHN</sequence>
<evidence type="ECO:0000313" key="1">
    <source>
        <dbReference type="EMBL" id="KAK9887142.1"/>
    </source>
</evidence>
<organism evidence="1 2">
    <name type="scientific">Henosepilachna vigintioctopunctata</name>
    <dbReference type="NCBI Taxonomy" id="420089"/>
    <lineage>
        <taxon>Eukaryota</taxon>
        <taxon>Metazoa</taxon>
        <taxon>Ecdysozoa</taxon>
        <taxon>Arthropoda</taxon>
        <taxon>Hexapoda</taxon>
        <taxon>Insecta</taxon>
        <taxon>Pterygota</taxon>
        <taxon>Neoptera</taxon>
        <taxon>Endopterygota</taxon>
        <taxon>Coleoptera</taxon>
        <taxon>Polyphaga</taxon>
        <taxon>Cucujiformia</taxon>
        <taxon>Coccinelloidea</taxon>
        <taxon>Coccinellidae</taxon>
        <taxon>Epilachninae</taxon>
        <taxon>Epilachnini</taxon>
        <taxon>Henosepilachna</taxon>
    </lineage>
</organism>
<comment type="caution">
    <text evidence="1">The sequence shown here is derived from an EMBL/GenBank/DDBJ whole genome shotgun (WGS) entry which is preliminary data.</text>
</comment>
<evidence type="ECO:0008006" key="3">
    <source>
        <dbReference type="Google" id="ProtNLM"/>
    </source>
</evidence>
<proteinExistence type="predicted"/>
<protein>
    <recommendedName>
        <fullName evidence="3">Reverse transcriptase domain-containing protein</fullName>
    </recommendedName>
</protein>
<dbReference type="EMBL" id="JARQZJ010000105">
    <property type="protein sequence ID" value="KAK9887142.1"/>
    <property type="molecule type" value="Genomic_DNA"/>
</dbReference>
<reference evidence="1 2" key="1">
    <citation type="submission" date="2023-03" db="EMBL/GenBank/DDBJ databases">
        <title>Genome insight into feeding habits of ladybird beetles.</title>
        <authorList>
            <person name="Li H.-S."/>
            <person name="Huang Y.-H."/>
            <person name="Pang H."/>
        </authorList>
    </citation>
    <scope>NUCLEOTIDE SEQUENCE [LARGE SCALE GENOMIC DNA]</scope>
    <source>
        <strain evidence="1">SYSU_2023b</strain>
        <tissue evidence="1">Whole body</tissue>
    </source>
</reference>
<dbReference type="Proteomes" id="UP001431783">
    <property type="component" value="Unassembled WGS sequence"/>
</dbReference>
<dbReference type="AlphaFoldDB" id="A0AAW1UUM4"/>
<accession>A0AAW1UUM4</accession>